<organism evidence="1 2">
    <name type="scientific">Levilactobacillus namurensis</name>
    <dbReference type="NCBI Taxonomy" id="380393"/>
    <lineage>
        <taxon>Bacteria</taxon>
        <taxon>Bacillati</taxon>
        <taxon>Bacillota</taxon>
        <taxon>Bacilli</taxon>
        <taxon>Lactobacillales</taxon>
        <taxon>Lactobacillaceae</taxon>
        <taxon>Levilactobacillus</taxon>
    </lineage>
</organism>
<protein>
    <submittedName>
        <fullName evidence="1">Accessory Sec system protein Asp3</fullName>
    </submittedName>
</protein>
<dbReference type="EMBL" id="JAVLAM010000001">
    <property type="protein sequence ID" value="MDT7013501.1"/>
    <property type="molecule type" value="Genomic_DNA"/>
</dbReference>
<dbReference type="GO" id="GO:0015031">
    <property type="term" value="P:protein transport"/>
    <property type="evidence" value="ECO:0007669"/>
    <property type="project" value="InterPro"/>
</dbReference>
<sequence length="250" mass="28122">MSLAYLLLWPTNLRNTYEYGCQVTATPDRVITYRAPLMPPGEVIHQWESRRNFAATHNTADLPILQPGQSYYLTGNVAVDDGGVYLRIRFFDDTGAHLTDAILDGIQGHFEMPLTATDYTIELVNTHHQQVVFRYLLLMDDLTAEAYTFTVNQFAGTVLATTVDATTPHVALVIRQGGTKPLPLMADHTNFICYASPHQLSDVHWVDKLNQELDDFLAAHPTTSRSDSGLADWQAKLAHWQSLTFQEDEK</sequence>
<dbReference type="NCBIfam" id="TIGR03711">
    <property type="entry name" value="acc_sec_asp3"/>
    <property type="match status" value="1"/>
</dbReference>
<gene>
    <name evidence="1" type="primary">asp3</name>
    <name evidence="1" type="ORF">RI532_03555</name>
</gene>
<dbReference type="RefSeq" id="WP_313844627.1">
    <property type="nucleotide sequence ID" value="NZ_JAVLAM010000001.1"/>
</dbReference>
<evidence type="ECO:0000313" key="1">
    <source>
        <dbReference type="EMBL" id="MDT7013501.1"/>
    </source>
</evidence>
<accession>A0AAW8W0J2</accession>
<evidence type="ECO:0000313" key="2">
    <source>
        <dbReference type="Proteomes" id="UP001254075"/>
    </source>
</evidence>
<name>A0AAW8W0J2_9LACO</name>
<dbReference type="Pfam" id="PF15432">
    <property type="entry name" value="Sec-ASP3"/>
    <property type="match status" value="1"/>
</dbReference>
<dbReference type="InterPro" id="IPR022259">
    <property type="entry name" value="Acessory_Sec_prot_Asp3"/>
</dbReference>
<comment type="caution">
    <text evidence="1">The sequence shown here is derived from an EMBL/GenBank/DDBJ whole genome shotgun (WGS) entry which is preliminary data.</text>
</comment>
<proteinExistence type="predicted"/>
<reference evidence="1" key="1">
    <citation type="submission" date="2023-08" db="EMBL/GenBank/DDBJ databases">
        <authorList>
            <person name="Page C.A."/>
            <person name="Perez-Diaz I.M."/>
        </authorList>
    </citation>
    <scope>NUCLEOTIDE SEQUENCE</scope>
    <source>
        <strain evidence="1">3.8.38</strain>
    </source>
</reference>
<dbReference type="Proteomes" id="UP001254075">
    <property type="component" value="Unassembled WGS sequence"/>
</dbReference>
<dbReference type="AlphaFoldDB" id="A0AAW8W0J2"/>